<evidence type="ECO:0000313" key="3">
    <source>
        <dbReference type="EMBL" id="POO01731.1"/>
    </source>
</evidence>
<reference evidence="4" key="1">
    <citation type="submission" date="2016-06" db="EMBL/GenBank/DDBJ databases">
        <title>Parallel loss of symbiosis genes in relatives of nitrogen-fixing non-legume Parasponia.</title>
        <authorList>
            <person name="Van Velzen R."/>
            <person name="Holmer R."/>
            <person name="Bu F."/>
            <person name="Rutten L."/>
            <person name="Van Zeijl A."/>
            <person name="Liu W."/>
            <person name="Santuari L."/>
            <person name="Cao Q."/>
            <person name="Sharma T."/>
            <person name="Shen D."/>
            <person name="Roswanjaya Y."/>
            <person name="Wardhani T."/>
            <person name="Kalhor M.S."/>
            <person name="Jansen J."/>
            <person name="Van den Hoogen J."/>
            <person name="Gungor B."/>
            <person name="Hartog M."/>
            <person name="Hontelez J."/>
            <person name="Verver J."/>
            <person name="Yang W.-C."/>
            <person name="Schijlen E."/>
            <person name="Repin R."/>
            <person name="Schilthuizen M."/>
            <person name="Schranz E."/>
            <person name="Heidstra R."/>
            <person name="Miyata K."/>
            <person name="Fedorova E."/>
            <person name="Kohlen W."/>
            <person name="Bisseling T."/>
            <person name="Smit S."/>
            <person name="Geurts R."/>
        </authorList>
    </citation>
    <scope>NUCLEOTIDE SEQUENCE [LARGE SCALE GENOMIC DNA]</scope>
    <source>
        <strain evidence="4">cv. RG33-2</strain>
    </source>
</reference>
<protein>
    <submittedName>
        <fullName evidence="3">Heavy metal-associated domain containing protein</fullName>
    </submittedName>
</protein>
<dbReference type="AlphaFoldDB" id="A0A2P5FVA8"/>
<dbReference type="CDD" id="cd00371">
    <property type="entry name" value="HMA"/>
    <property type="match status" value="1"/>
</dbReference>
<sequence>MGEQKEAAKNDGEKKPAAAGAADAGGKKDDGAITAVLKLDLHCEGCVKKIKRSVKRFEGVDNVTADIGANKVTVTGTGKMDPAAIKEKLEQKMSKKVELLTPQPKKDAAAAAAGDKKPAAEKKPAGEEKKPAEDKKPKQSTVVLKLRLHCDGCVHKIKKIISKIKGVESVDFDAPKDLVTVKGTMEATDLAPYLTQKLKRTVEVVPPPKKDDGAAAKKDAGGAGEKKDKEAAPAAGGGGGDKKDKKEEKKDAGDGKPAAAVAVAAAAPAKVEVNKMEYYGYGQPSSIFYYDQGPVSAHNRYVMEAHAHQAFVSENYANHGYQMANHGYAGPMDPYHAPQMFSDENPNACSIM</sequence>
<feature type="region of interest" description="Disordered" evidence="1">
    <location>
        <begin position="1"/>
        <end position="28"/>
    </location>
</feature>
<name>A0A2P5FVA8_TREOI</name>
<dbReference type="InterPro" id="IPR036163">
    <property type="entry name" value="HMA_dom_sf"/>
</dbReference>
<evidence type="ECO:0000256" key="1">
    <source>
        <dbReference type="SAM" id="MobiDB-lite"/>
    </source>
</evidence>
<dbReference type="FunCoup" id="A0A2P5FVA8">
    <property type="interactions" value="87"/>
</dbReference>
<dbReference type="Gene3D" id="3.30.70.100">
    <property type="match status" value="2"/>
</dbReference>
<dbReference type="PANTHER" id="PTHR46413:SF1">
    <property type="entry name" value="HEAVY METAL-ASSOCIATED ISOPRENYLATED PLANT PROTEIN 6"/>
    <property type="match status" value="1"/>
</dbReference>
<dbReference type="EMBL" id="JXTC01000007">
    <property type="protein sequence ID" value="POO01731.1"/>
    <property type="molecule type" value="Genomic_DNA"/>
</dbReference>
<dbReference type="PROSITE" id="PS50846">
    <property type="entry name" value="HMA_2"/>
    <property type="match status" value="2"/>
</dbReference>
<gene>
    <name evidence="3" type="ORF">TorRG33x02_025080</name>
</gene>
<feature type="compositionally biased region" description="Basic and acidic residues" evidence="1">
    <location>
        <begin position="97"/>
        <end position="137"/>
    </location>
</feature>
<dbReference type="Proteomes" id="UP000237000">
    <property type="component" value="Unassembled WGS sequence"/>
</dbReference>
<dbReference type="SUPFAM" id="SSF55008">
    <property type="entry name" value="HMA, heavy metal-associated domain"/>
    <property type="match status" value="2"/>
</dbReference>
<dbReference type="OrthoDB" id="773760at2759"/>
<keyword evidence="4" id="KW-1185">Reference proteome</keyword>
<dbReference type="STRING" id="63057.A0A2P5FVA8"/>
<dbReference type="GO" id="GO:0046872">
    <property type="term" value="F:metal ion binding"/>
    <property type="evidence" value="ECO:0007669"/>
    <property type="project" value="InterPro"/>
</dbReference>
<accession>A0A2P5FVA8</accession>
<organism evidence="3 4">
    <name type="scientific">Trema orientale</name>
    <name type="common">Charcoal tree</name>
    <name type="synonym">Celtis orientalis</name>
    <dbReference type="NCBI Taxonomy" id="63057"/>
    <lineage>
        <taxon>Eukaryota</taxon>
        <taxon>Viridiplantae</taxon>
        <taxon>Streptophyta</taxon>
        <taxon>Embryophyta</taxon>
        <taxon>Tracheophyta</taxon>
        <taxon>Spermatophyta</taxon>
        <taxon>Magnoliopsida</taxon>
        <taxon>eudicotyledons</taxon>
        <taxon>Gunneridae</taxon>
        <taxon>Pentapetalae</taxon>
        <taxon>rosids</taxon>
        <taxon>fabids</taxon>
        <taxon>Rosales</taxon>
        <taxon>Cannabaceae</taxon>
        <taxon>Trema</taxon>
    </lineage>
</organism>
<feature type="compositionally biased region" description="Basic and acidic residues" evidence="1">
    <location>
        <begin position="208"/>
        <end position="231"/>
    </location>
</feature>
<feature type="compositionally biased region" description="Basic and acidic residues" evidence="1">
    <location>
        <begin position="240"/>
        <end position="254"/>
    </location>
</feature>
<dbReference type="PANTHER" id="PTHR46413">
    <property type="entry name" value="HEAVY METAL-ASSOCIATED ISOPRENYLATED PLANT PROTEIN 6"/>
    <property type="match status" value="1"/>
</dbReference>
<comment type="caution">
    <text evidence="3">The sequence shown here is derived from an EMBL/GenBank/DDBJ whole genome shotgun (WGS) entry which is preliminary data.</text>
</comment>
<dbReference type="InterPro" id="IPR006121">
    <property type="entry name" value="HMA_dom"/>
</dbReference>
<dbReference type="InParanoid" id="A0A2P5FVA8"/>
<feature type="region of interest" description="Disordered" evidence="1">
    <location>
        <begin position="97"/>
        <end position="140"/>
    </location>
</feature>
<proteinExistence type="predicted"/>
<feature type="region of interest" description="Disordered" evidence="1">
    <location>
        <begin position="201"/>
        <end position="257"/>
    </location>
</feature>
<dbReference type="InterPro" id="IPR044594">
    <property type="entry name" value="HIPP01/3/5/6"/>
</dbReference>
<feature type="domain" description="HMA" evidence="2">
    <location>
        <begin position="32"/>
        <end position="97"/>
    </location>
</feature>
<feature type="compositionally biased region" description="Basic and acidic residues" evidence="1">
    <location>
        <begin position="1"/>
        <end position="16"/>
    </location>
</feature>
<feature type="domain" description="HMA" evidence="2">
    <location>
        <begin position="139"/>
        <end position="210"/>
    </location>
</feature>
<evidence type="ECO:0000313" key="4">
    <source>
        <dbReference type="Proteomes" id="UP000237000"/>
    </source>
</evidence>
<evidence type="ECO:0000259" key="2">
    <source>
        <dbReference type="PROSITE" id="PS50846"/>
    </source>
</evidence>
<dbReference type="Pfam" id="PF00403">
    <property type="entry name" value="HMA"/>
    <property type="match status" value="2"/>
</dbReference>